<dbReference type="AlphaFoldDB" id="A0AA39NWH1"/>
<feature type="transmembrane region" description="Helical" evidence="1">
    <location>
        <begin position="98"/>
        <end position="115"/>
    </location>
</feature>
<dbReference type="EMBL" id="JAUEPU010000223">
    <property type="protein sequence ID" value="KAK0473139.1"/>
    <property type="molecule type" value="Genomic_DNA"/>
</dbReference>
<feature type="transmembrane region" description="Helical" evidence="1">
    <location>
        <begin position="278"/>
        <end position="298"/>
    </location>
</feature>
<organism evidence="2 3">
    <name type="scientific">Armillaria luteobubalina</name>
    <dbReference type="NCBI Taxonomy" id="153913"/>
    <lineage>
        <taxon>Eukaryota</taxon>
        <taxon>Fungi</taxon>
        <taxon>Dikarya</taxon>
        <taxon>Basidiomycota</taxon>
        <taxon>Agaricomycotina</taxon>
        <taxon>Agaricomycetes</taxon>
        <taxon>Agaricomycetidae</taxon>
        <taxon>Agaricales</taxon>
        <taxon>Marasmiineae</taxon>
        <taxon>Physalacriaceae</taxon>
        <taxon>Armillaria</taxon>
    </lineage>
</organism>
<feature type="transmembrane region" description="Helical" evidence="1">
    <location>
        <begin position="225"/>
        <end position="246"/>
    </location>
</feature>
<reference evidence="2" key="1">
    <citation type="submission" date="2023-06" db="EMBL/GenBank/DDBJ databases">
        <authorList>
            <consortium name="Lawrence Berkeley National Laboratory"/>
            <person name="Ahrendt S."/>
            <person name="Sahu N."/>
            <person name="Indic B."/>
            <person name="Wong-Bajracharya J."/>
            <person name="Merenyi Z."/>
            <person name="Ke H.-M."/>
            <person name="Monk M."/>
            <person name="Kocsube S."/>
            <person name="Drula E."/>
            <person name="Lipzen A."/>
            <person name="Balint B."/>
            <person name="Henrissat B."/>
            <person name="Andreopoulos B."/>
            <person name="Martin F.M."/>
            <person name="Harder C.B."/>
            <person name="Rigling D."/>
            <person name="Ford K.L."/>
            <person name="Foster G.D."/>
            <person name="Pangilinan J."/>
            <person name="Papanicolaou A."/>
            <person name="Barry K."/>
            <person name="LaButti K."/>
            <person name="Viragh M."/>
            <person name="Koriabine M."/>
            <person name="Yan M."/>
            <person name="Riley R."/>
            <person name="Champramary S."/>
            <person name="Plett K.L."/>
            <person name="Tsai I.J."/>
            <person name="Slot J."/>
            <person name="Sipos G."/>
            <person name="Plett J."/>
            <person name="Nagy L.G."/>
            <person name="Grigoriev I.V."/>
        </authorList>
    </citation>
    <scope>NUCLEOTIDE SEQUENCE</scope>
    <source>
        <strain evidence="2">HWK02</strain>
    </source>
</reference>
<proteinExistence type="predicted"/>
<sequence length="347" mass="38756">MQEGSHLMIIIYVTATFIFRKHGKYFRHTSFQNNRQHCILTLISSGMDATTEPPAMPFLASSFYVTLFDILQGLLFSLLLLVFLTAQFSSVVKRSNTWFVFIGSTTVWCASYLLLIGQQIGEEPSVGYCTFQAALIYSSNPFAVCAALALELELFINLETALSRLGPVNKKWPQGLVLFPVFMFFIVFIWTVSVGIAHPNLVEREATNMFCHIKVSPEIGLAQPFVVSATVTLLVEIFVVVFSVWTNKILFQHKKKTGVFPSENSSPFSMSVFIRRNALMTALTILGIIMATTSFVESGNPNCAAWNLSLTAMPICTFLLFGTRTDLLRVWFCLGALRDQKTEVSSV</sequence>
<evidence type="ECO:0000256" key="1">
    <source>
        <dbReference type="SAM" id="Phobius"/>
    </source>
</evidence>
<feature type="transmembrane region" description="Helical" evidence="1">
    <location>
        <begin position="176"/>
        <end position="197"/>
    </location>
</feature>
<evidence type="ECO:0000313" key="3">
    <source>
        <dbReference type="Proteomes" id="UP001175228"/>
    </source>
</evidence>
<feature type="transmembrane region" description="Helical" evidence="1">
    <location>
        <begin position="304"/>
        <end position="322"/>
    </location>
</feature>
<name>A0AA39NWH1_9AGAR</name>
<protein>
    <submittedName>
        <fullName evidence="2">Uncharacterized protein</fullName>
    </submittedName>
</protein>
<keyword evidence="1" id="KW-0812">Transmembrane</keyword>
<comment type="caution">
    <text evidence="2">The sequence shown here is derived from an EMBL/GenBank/DDBJ whole genome shotgun (WGS) entry which is preliminary data.</text>
</comment>
<feature type="transmembrane region" description="Helical" evidence="1">
    <location>
        <begin position="135"/>
        <end position="156"/>
    </location>
</feature>
<keyword evidence="3" id="KW-1185">Reference proteome</keyword>
<feature type="transmembrane region" description="Helical" evidence="1">
    <location>
        <begin position="63"/>
        <end position="86"/>
    </location>
</feature>
<keyword evidence="1" id="KW-1133">Transmembrane helix</keyword>
<evidence type="ECO:0000313" key="2">
    <source>
        <dbReference type="EMBL" id="KAK0473139.1"/>
    </source>
</evidence>
<dbReference type="Proteomes" id="UP001175228">
    <property type="component" value="Unassembled WGS sequence"/>
</dbReference>
<gene>
    <name evidence="2" type="ORF">EDD18DRAFT_1226938</name>
</gene>
<accession>A0AA39NWH1</accession>
<keyword evidence="1" id="KW-0472">Membrane</keyword>